<evidence type="ECO:0000313" key="2">
    <source>
        <dbReference type="Proteomes" id="UP000216311"/>
    </source>
</evidence>
<comment type="caution">
    <text evidence="1">The sequence shown here is derived from an EMBL/GenBank/DDBJ whole genome shotgun (WGS) entry which is preliminary data.</text>
</comment>
<dbReference type="SUPFAM" id="SSF54637">
    <property type="entry name" value="Thioesterase/thiol ester dehydrase-isomerase"/>
    <property type="match status" value="1"/>
</dbReference>
<dbReference type="Pfam" id="PF14539">
    <property type="entry name" value="DUF4442"/>
    <property type="match status" value="1"/>
</dbReference>
<dbReference type="EMBL" id="NMVQ01000044">
    <property type="protein sequence ID" value="OYO18431.1"/>
    <property type="molecule type" value="Genomic_DNA"/>
</dbReference>
<dbReference type="InterPro" id="IPR027961">
    <property type="entry name" value="DUF4442"/>
</dbReference>
<dbReference type="AlphaFoldDB" id="A0A255GS76"/>
<dbReference type="OrthoDB" id="9814774at2"/>
<reference evidence="1 2" key="1">
    <citation type="submission" date="2017-07" db="EMBL/GenBank/DDBJ databases">
        <title>Draft whole genome sequences of clinical Proprionibacteriaceae strains.</title>
        <authorList>
            <person name="Bernier A.-M."/>
            <person name="Bernard K."/>
            <person name="Domingo M.-C."/>
        </authorList>
    </citation>
    <scope>NUCLEOTIDE SEQUENCE [LARGE SCALE GENOMIC DNA]</scope>
    <source>
        <strain evidence="1 2">NML 130396</strain>
    </source>
</reference>
<dbReference type="InterPro" id="IPR029069">
    <property type="entry name" value="HotDog_dom_sf"/>
</dbReference>
<dbReference type="RefSeq" id="WP_094365099.1">
    <property type="nucleotide sequence ID" value="NZ_NMVQ01000044.1"/>
</dbReference>
<dbReference type="Gene3D" id="3.10.129.10">
    <property type="entry name" value="Hotdog Thioesterase"/>
    <property type="match status" value="1"/>
</dbReference>
<name>A0A255GS76_9ACTN</name>
<keyword evidence="2" id="KW-1185">Reference proteome</keyword>
<gene>
    <name evidence="1" type="ORF">CGZ93_15745</name>
</gene>
<proteinExistence type="predicted"/>
<evidence type="ECO:0000313" key="1">
    <source>
        <dbReference type="EMBL" id="OYO18431.1"/>
    </source>
</evidence>
<dbReference type="Proteomes" id="UP000216311">
    <property type="component" value="Unassembled WGS sequence"/>
</dbReference>
<sequence>MRYTPATLKWGMRIWPPFVGAGIFVRDIAADWSSATVELHPWKLNGNIHGTAFGGSLQSMTDAFHALMLIHRLGRGYNVWDSAAETRFRKPGVGVVTARMELSDADLTRIREETADGAKALPWFEFPITDRSGAVVAEVRRQVYVRRRRD</sequence>
<organism evidence="1 2">
    <name type="scientific">Enemella dayhoffiae</name>
    <dbReference type="NCBI Taxonomy" id="2016507"/>
    <lineage>
        <taxon>Bacteria</taxon>
        <taxon>Bacillati</taxon>
        <taxon>Actinomycetota</taxon>
        <taxon>Actinomycetes</taxon>
        <taxon>Propionibacteriales</taxon>
        <taxon>Propionibacteriaceae</taxon>
        <taxon>Enemella</taxon>
    </lineage>
</organism>
<accession>A0A255GS76</accession>
<protein>
    <submittedName>
        <fullName evidence="1">Tetrameric acyl-CoA thioesterase</fullName>
    </submittedName>
</protein>